<organism evidence="2">
    <name type="scientific">Sesamum angustifolium</name>
    <dbReference type="NCBI Taxonomy" id="2727405"/>
    <lineage>
        <taxon>Eukaryota</taxon>
        <taxon>Viridiplantae</taxon>
        <taxon>Streptophyta</taxon>
        <taxon>Embryophyta</taxon>
        <taxon>Tracheophyta</taxon>
        <taxon>Spermatophyta</taxon>
        <taxon>Magnoliopsida</taxon>
        <taxon>eudicotyledons</taxon>
        <taxon>Gunneridae</taxon>
        <taxon>Pentapetalae</taxon>
        <taxon>asterids</taxon>
        <taxon>lamiids</taxon>
        <taxon>Lamiales</taxon>
        <taxon>Pedaliaceae</taxon>
        <taxon>Sesamum</taxon>
    </lineage>
</organism>
<comment type="caution">
    <text evidence="2">The sequence shown here is derived from an EMBL/GenBank/DDBJ whole genome shotgun (WGS) entry which is preliminary data.</text>
</comment>
<reference evidence="2" key="2">
    <citation type="journal article" date="2024" name="Plant">
        <title>Genomic evolution and insights into agronomic trait innovations of Sesamum species.</title>
        <authorList>
            <person name="Miao H."/>
            <person name="Wang L."/>
            <person name="Qu L."/>
            <person name="Liu H."/>
            <person name="Sun Y."/>
            <person name="Le M."/>
            <person name="Wang Q."/>
            <person name="Wei S."/>
            <person name="Zheng Y."/>
            <person name="Lin W."/>
            <person name="Duan Y."/>
            <person name="Cao H."/>
            <person name="Xiong S."/>
            <person name="Wang X."/>
            <person name="Wei L."/>
            <person name="Li C."/>
            <person name="Ma Q."/>
            <person name="Ju M."/>
            <person name="Zhao R."/>
            <person name="Li G."/>
            <person name="Mu C."/>
            <person name="Tian Q."/>
            <person name="Mei H."/>
            <person name="Zhang T."/>
            <person name="Gao T."/>
            <person name="Zhang H."/>
        </authorList>
    </citation>
    <scope>NUCLEOTIDE SEQUENCE</scope>
    <source>
        <strain evidence="2">G01</strain>
    </source>
</reference>
<accession>A0AAW2J8G5</accession>
<dbReference type="EMBL" id="JACGWK010001382">
    <property type="protein sequence ID" value="KAL0289823.1"/>
    <property type="molecule type" value="Genomic_DNA"/>
</dbReference>
<protein>
    <submittedName>
        <fullName evidence="2">Uncharacterized protein</fullName>
    </submittedName>
</protein>
<dbReference type="AlphaFoldDB" id="A0AAW2J8G5"/>
<sequence>MKMKMNLAPNIIPSTAVLKLSTSSSCFLPTTPKSLRSCSTPTRFQISNSKTIPARDRVIDLGKYKGKMLGSLPSNYLKWVSKNLRAGDTEEWAKLADEVLRDPVYRDRMEWELAEKMLNGNGARPNFRGNAVCELVEMSERFGWDNEDKEGWRKIDFGLLGTSKGGRIPRLGVGRKCIVEVGNVKEKEKKKKKEEKMVVEGERRRERRERMRERRMGVVEERDSSNGEGEGEGEEKENGGGSGSGSGRGSPFPGREGLLRRVLNQRLY</sequence>
<dbReference type="GO" id="GO:0009536">
    <property type="term" value="C:plastid"/>
    <property type="evidence" value="ECO:0007669"/>
    <property type="project" value="TreeGrafter"/>
</dbReference>
<dbReference type="PANTHER" id="PTHR38357:SF1">
    <property type="entry name" value="EXPRESSED PROTEIN"/>
    <property type="match status" value="1"/>
</dbReference>
<evidence type="ECO:0000256" key="1">
    <source>
        <dbReference type="SAM" id="MobiDB-lite"/>
    </source>
</evidence>
<name>A0AAW2J8G5_9LAMI</name>
<feature type="compositionally biased region" description="Gly residues" evidence="1">
    <location>
        <begin position="239"/>
        <end position="248"/>
    </location>
</feature>
<feature type="compositionally biased region" description="Basic and acidic residues" evidence="1">
    <location>
        <begin position="194"/>
        <end position="225"/>
    </location>
</feature>
<gene>
    <name evidence="2" type="ORF">Sangu_2603200</name>
</gene>
<proteinExistence type="predicted"/>
<feature type="region of interest" description="Disordered" evidence="1">
    <location>
        <begin position="189"/>
        <end position="268"/>
    </location>
</feature>
<reference evidence="2" key="1">
    <citation type="submission" date="2020-06" db="EMBL/GenBank/DDBJ databases">
        <authorList>
            <person name="Li T."/>
            <person name="Hu X."/>
            <person name="Zhang T."/>
            <person name="Song X."/>
            <person name="Zhang H."/>
            <person name="Dai N."/>
            <person name="Sheng W."/>
            <person name="Hou X."/>
            <person name="Wei L."/>
        </authorList>
    </citation>
    <scope>NUCLEOTIDE SEQUENCE</scope>
    <source>
        <strain evidence="2">G01</strain>
        <tissue evidence="2">Leaf</tissue>
    </source>
</reference>
<dbReference type="PANTHER" id="PTHR38357">
    <property type="entry name" value="EXPRESSED PROTEIN"/>
    <property type="match status" value="1"/>
</dbReference>
<evidence type="ECO:0000313" key="2">
    <source>
        <dbReference type="EMBL" id="KAL0289823.1"/>
    </source>
</evidence>